<evidence type="ECO:0000313" key="1">
    <source>
        <dbReference type="EMBL" id="EGV92060.1"/>
    </source>
</evidence>
<accession>G3GV23</accession>
<name>G3GV23_CRIGR</name>
<dbReference type="Proteomes" id="UP000001075">
    <property type="component" value="Unassembled WGS sequence"/>
</dbReference>
<dbReference type="AlphaFoldDB" id="G3GV23"/>
<dbReference type="EMBL" id="JH000035">
    <property type="protein sequence ID" value="EGV92060.1"/>
    <property type="molecule type" value="Genomic_DNA"/>
</dbReference>
<proteinExistence type="predicted"/>
<evidence type="ECO:0000313" key="2">
    <source>
        <dbReference type="Proteomes" id="UP000001075"/>
    </source>
</evidence>
<dbReference type="InParanoid" id="G3GV23"/>
<reference evidence="2" key="1">
    <citation type="journal article" date="2011" name="Nat. Biotechnol.">
        <title>The genomic sequence of the Chinese hamster ovary (CHO)-K1 cell line.</title>
        <authorList>
            <person name="Xu X."/>
            <person name="Nagarajan H."/>
            <person name="Lewis N.E."/>
            <person name="Pan S."/>
            <person name="Cai Z."/>
            <person name="Liu X."/>
            <person name="Chen W."/>
            <person name="Xie M."/>
            <person name="Wang W."/>
            <person name="Hammond S."/>
            <person name="Andersen M.R."/>
            <person name="Neff N."/>
            <person name="Passarelli B."/>
            <person name="Koh W."/>
            <person name="Fan H.C."/>
            <person name="Wang J."/>
            <person name="Gui Y."/>
            <person name="Lee K.H."/>
            <person name="Betenbaugh M.J."/>
            <person name="Quake S.R."/>
            <person name="Famili I."/>
            <person name="Palsson B.O."/>
            <person name="Wang J."/>
        </authorList>
    </citation>
    <scope>NUCLEOTIDE SEQUENCE [LARGE SCALE GENOMIC DNA]</scope>
    <source>
        <strain evidence="2">CHO K1 cell line</strain>
    </source>
</reference>
<gene>
    <name evidence="1" type="ORF">I79_001549</name>
</gene>
<sequence length="65" mass="7558">MLITGTRLKRDNTQPEQQALALRIYSMPELGFVPPSLRNLKYPFDTKHKMFSKTIDMIHYAFAVS</sequence>
<protein>
    <submittedName>
        <fullName evidence="1">Uncharacterized protein</fullName>
    </submittedName>
</protein>
<organism evidence="1 2">
    <name type="scientific">Cricetulus griseus</name>
    <name type="common">Chinese hamster</name>
    <name type="synonym">Cricetulus barabensis griseus</name>
    <dbReference type="NCBI Taxonomy" id="10029"/>
    <lineage>
        <taxon>Eukaryota</taxon>
        <taxon>Metazoa</taxon>
        <taxon>Chordata</taxon>
        <taxon>Craniata</taxon>
        <taxon>Vertebrata</taxon>
        <taxon>Euteleostomi</taxon>
        <taxon>Mammalia</taxon>
        <taxon>Eutheria</taxon>
        <taxon>Euarchontoglires</taxon>
        <taxon>Glires</taxon>
        <taxon>Rodentia</taxon>
        <taxon>Myomorpha</taxon>
        <taxon>Muroidea</taxon>
        <taxon>Cricetidae</taxon>
        <taxon>Cricetinae</taxon>
        <taxon>Cricetulus</taxon>
    </lineage>
</organism>